<evidence type="ECO:0000256" key="5">
    <source>
        <dbReference type="ARBA" id="ARBA00023136"/>
    </source>
</evidence>
<feature type="transmembrane region" description="Helical" evidence="7">
    <location>
        <begin position="378"/>
        <end position="399"/>
    </location>
</feature>
<keyword evidence="4 7" id="KW-1133">Transmembrane helix</keyword>
<evidence type="ECO:0000313" key="10">
    <source>
        <dbReference type="Proteomes" id="UP000229570"/>
    </source>
</evidence>
<feature type="domain" description="ABC3 transporter permease C-terminal" evidence="8">
    <location>
        <begin position="285"/>
        <end position="408"/>
    </location>
</feature>
<evidence type="ECO:0000256" key="4">
    <source>
        <dbReference type="ARBA" id="ARBA00022989"/>
    </source>
</evidence>
<dbReference type="Proteomes" id="UP000229570">
    <property type="component" value="Unassembled WGS sequence"/>
</dbReference>
<dbReference type="GO" id="GO:0022857">
    <property type="term" value="F:transmembrane transporter activity"/>
    <property type="evidence" value="ECO:0007669"/>
    <property type="project" value="TreeGrafter"/>
</dbReference>
<comment type="caution">
    <text evidence="9">The sequence shown here is derived from an EMBL/GenBank/DDBJ whole genome shotgun (WGS) entry which is preliminary data.</text>
</comment>
<dbReference type="EMBL" id="PCVL01000027">
    <property type="protein sequence ID" value="PIQ72587.1"/>
    <property type="molecule type" value="Genomic_DNA"/>
</dbReference>
<dbReference type="PANTHER" id="PTHR30572">
    <property type="entry name" value="MEMBRANE COMPONENT OF TRANSPORTER-RELATED"/>
    <property type="match status" value="1"/>
</dbReference>
<evidence type="ECO:0000256" key="7">
    <source>
        <dbReference type="SAM" id="Phobius"/>
    </source>
</evidence>
<dbReference type="PANTHER" id="PTHR30572:SF4">
    <property type="entry name" value="ABC TRANSPORTER PERMEASE YTRF"/>
    <property type="match status" value="1"/>
</dbReference>
<dbReference type="GO" id="GO:0005886">
    <property type="term" value="C:plasma membrane"/>
    <property type="evidence" value="ECO:0007669"/>
    <property type="project" value="UniProtKB-SubCell"/>
</dbReference>
<dbReference type="InterPro" id="IPR050250">
    <property type="entry name" value="Macrolide_Exporter_MacB"/>
</dbReference>
<comment type="similarity">
    <text evidence="6">Belongs to the ABC-4 integral membrane protein family.</text>
</comment>
<feature type="transmembrane region" description="Helical" evidence="7">
    <location>
        <begin position="339"/>
        <end position="366"/>
    </location>
</feature>
<keyword evidence="2" id="KW-1003">Cell membrane</keyword>
<feature type="transmembrane region" description="Helical" evidence="7">
    <location>
        <begin position="281"/>
        <end position="307"/>
    </location>
</feature>
<dbReference type="AlphaFoldDB" id="A0A2H0KMU6"/>
<gene>
    <name evidence="9" type="ORF">COV86_02255</name>
</gene>
<proteinExistence type="inferred from homology"/>
<evidence type="ECO:0000313" key="9">
    <source>
        <dbReference type="EMBL" id="PIQ72587.1"/>
    </source>
</evidence>
<sequence length="416" mass="45825">MEKIRDVNFSVEPEKYVRVRKEPKTNSTILGYTKRVEGSSSGEEVWGGEYELEEGSDNKWIKALVLLWKEEKCDSQTQGDCEGGKHMVLRDEDNKQTQKEGYFAEVNIKVSSIKYPVSSMEPENVLGLSTDLIEIASMEGAIQQEQTKTVALPQSSKREAIVNKAFLSVLGIKENDSIGKKFNISFVATEGLTDENKKIISSAVEYKILGVTPDTKTPIAYVPIIDVKQLGLNNYSQVKLVVTNEKDLAKVRKQVEVLGFKTTSVADTVSQIEALFKTLRLILGLLGVVALSVAALGMFNTLTVSLLERTHEIGMMKAIGMKSIEVHDLFLTESMIMGVFGGLGGLMFGIICGKILSLILTIFAVFKGVGFIDITYVPFSFVFLIILLSITVGIITGIYPAHRATKISALDALRYE</sequence>
<name>A0A2H0KMU6_9BACT</name>
<dbReference type="SUPFAM" id="SSF103473">
    <property type="entry name" value="MFS general substrate transporter"/>
    <property type="match status" value="1"/>
</dbReference>
<organism evidence="9 10">
    <name type="scientific">Candidatus Roizmanbacteria bacterium CG11_big_fil_rev_8_21_14_0_20_35_14</name>
    <dbReference type="NCBI Taxonomy" id="1974855"/>
    <lineage>
        <taxon>Bacteria</taxon>
        <taxon>Candidatus Roizmaniibacteriota</taxon>
    </lineage>
</organism>
<keyword evidence="3 7" id="KW-0812">Transmembrane</keyword>
<comment type="subcellular location">
    <subcellularLocation>
        <location evidence="1">Cell membrane</location>
        <topology evidence="1">Multi-pass membrane protein</topology>
    </subcellularLocation>
</comment>
<evidence type="ECO:0000259" key="8">
    <source>
        <dbReference type="Pfam" id="PF02687"/>
    </source>
</evidence>
<evidence type="ECO:0000256" key="1">
    <source>
        <dbReference type="ARBA" id="ARBA00004651"/>
    </source>
</evidence>
<evidence type="ECO:0000256" key="6">
    <source>
        <dbReference type="ARBA" id="ARBA00038076"/>
    </source>
</evidence>
<evidence type="ECO:0000256" key="2">
    <source>
        <dbReference type="ARBA" id="ARBA00022475"/>
    </source>
</evidence>
<accession>A0A2H0KMU6</accession>
<reference evidence="9 10" key="1">
    <citation type="submission" date="2017-09" db="EMBL/GenBank/DDBJ databases">
        <title>Depth-based differentiation of microbial function through sediment-hosted aquifers and enrichment of novel symbionts in the deep terrestrial subsurface.</title>
        <authorList>
            <person name="Probst A.J."/>
            <person name="Ladd B."/>
            <person name="Jarett J.K."/>
            <person name="Geller-Mcgrath D.E."/>
            <person name="Sieber C.M."/>
            <person name="Emerson J.B."/>
            <person name="Anantharaman K."/>
            <person name="Thomas B.C."/>
            <person name="Malmstrom R."/>
            <person name="Stieglmeier M."/>
            <person name="Klingl A."/>
            <person name="Woyke T."/>
            <person name="Ryan C.M."/>
            <person name="Banfield J.F."/>
        </authorList>
    </citation>
    <scope>NUCLEOTIDE SEQUENCE [LARGE SCALE GENOMIC DNA]</scope>
    <source>
        <strain evidence="9">CG11_big_fil_rev_8_21_14_0_20_35_14</strain>
    </source>
</reference>
<evidence type="ECO:0000256" key="3">
    <source>
        <dbReference type="ARBA" id="ARBA00022692"/>
    </source>
</evidence>
<protein>
    <recommendedName>
        <fullName evidence="8">ABC3 transporter permease C-terminal domain-containing protein</fullName>
    </recommendedName>
</protein>
<keyword evidence="5 7" id="KW-0472">Membrane</keyword>
<dbReference type="InterPro" id="IPR003838">
    <property type="entry name" value="ABC3_permease_C"/>
</dbReference>
<dbReference type="Pfam" id="PF02687">
    <property type="entry name" value="FtsX"/>
    <property type="match status" value="1"/>
</dbReference>
<dbReference type="InterPro" id="IPR036259">
    <property type="entry name" value="MFS_trans_sf"/>
</dbReference>